<keyword evidence="3" id="KW-1185">Reference proteome</keyword>
<feature type="transmembrane region" description="Helical" evidence="1">
    <location>
        <begin position="79"/>
        <end position="96"/>
    </location>
</feature>
<proteinExistence type="predicted"/>
<keyword evidence="1" id="KW-0472">Membrane</keyword>
<evidence type="ECO:0000313" key="3">
    <source>
        <dbReference type="Proteomes" id="UP000199648"/>
    </source>
</evidence>
<dbReference type="RefSeq" id="WP_092992869.1">
    <property type="nucleotide sequence ID" value="NZ_FMWD01000002.1"/>
</dbReference>
<protein>
    <recommendedName>
        <fullName evidence="4">DUF4149 domain-containing protein</fullName>
    </recommendedName>
</protein>
<accession>A0A1G5PT78</accession>
<evidence type="ECO:0008006" key="4">
    <source>
        <dbReference type="Google" id="ProtNLM"/>
    </source>
</evidence>
<gene>
    <name evidence="2" type="ORF">SAMN03097708_00813</name>
</gene>
<dbReference type="STRING" id="415747.SAMN03097708_00813"/>
<feature type="transmembrane region" description="Helical" evidence="1">
    <location>
        <begin position="102"/>
        <end position="122"/>
    </location>
</feature>
<dbReference type="AlphaFoldDB" id="A0A1G5PT78"/>
<dbReference type="Proteomes" id="UP000199648">
    <property type="component" value="Unassembled WGS sequence"/>
</dbReference>
<sequence length="192" mass="21907">MNRSLLRQEIVPFLLLIGLLLGGTYVADGLLHRFDLVWIGRYLGIPGTLIILLSFLYSMRKRKVIRSGKPGTLLRLHEALTLLGALMILIHAGVHFNAILPWLATAAMLVNIISGLTGRFVLNRSRRHLATKKAAFEQQGMNGEELQQQMFWDAVTVDLMNRWRAIHFPITLVFLVLGLAHILSIFLFWRWQ</sequence>
<name>A0A1G5PT78_9GAMM</name>
<reference evidence="2 3" key="1">
    <citation type="submission" date="2016-10" db="EMBL/GenBank/DDBJ databases">
        <authorList>
            <person name="de Groot N.N."/>
        </authorList>
    </citation>
    <scope>NUCLEOTIDE SEQUENCE [LARGE SCALE GENOMIC DNA]</scope>
    <source>
        <strain evidence="2 3">HLD2</strain>
    </source>
</reference>
<dbReference type="OrthoDB" id="5763267at2"/>
<feature type="transmembrane region" description="Helical" evidence="1">
    <location>
        <begin position="168"/>
        <end position="189"/>
    </location>
</feature>
<dbReference type="EMBL" id="FMWD01000002">
    <property type="protein sequence ID" value="SCZ52825.1"/>
    <property type="molecule type" value="Genomic_DNA"/>
</dbReference>
<evidence type="ECO:0000256" key="1">
    <source>
        <dbReference type="SAM" id="Phobius"/>
    </source>
</evidence>
<keyword evidence="1" id="KW-1133">Transmembrane helix</keyword>
<organism evidence="2 3">
    <name type="scientific">Thiohalomonas denitrificans</name>
    <dbReference type="NCBI Taxonomy" id="415747"/>
    <lineage>
        <taxon>Bacteria</taxon>
        <taxon>Pseudomonadati</taxon>
        <taxon>Pseudomonadota</taxon>
        <taxon>Gammaproteobacteria</taxon>
        <taxon>Thiohalomonadales</taxon>
        <taxon>Thiohalomonadaceae</taxon>
        <taxon>Thiohalomonas</taxon>
    </lineage>
</organism>
<feature type="transmembrane region" description="Helical" evidence="1">
    <location>
        <begin position="36"/>
        <end position="58"/>
    </location>
</feature>
<keyword evidence="1" id="KW-0812">Transmembrane</keyword>
<evidence type="ECO:0000313" key="2">
    <source>
        <dbReference type="EMBL" id="SCZ52825.1"/>
    </source>
</evidence>